<comment type="caution">
    <text evidence="1">The sequence shown here is derived from an EMBL/GenBank/DDBJ whole genome shotgun (WGS) entry which is preliminary data.</text>
</comment>
<sequence>MPSARQESTPLVRQEEEAVVPTPVTRLQYLASSVIAALHLLRGVALFTSPSLVLAGFALPSRSGPALFLTCLLGLRDVVLGGLVAAADARRGYEVQRALGMALFSDSVDTFVLIFVVACSWTRRNPVLEIVSVALLAMLEHLTLWSFGDDDDDMDGMNNGNGTGTGALGPTSRPSYQAIVQVERIHDRRRRLGMWLEDLKRADDVQLQAEVERPVERDETLFSHKKHETA</sequence>
<evidence type="ECO:0000313" key="2">
    <source>
        <dbReference type="Proteomes" id="UP000811619"/>
    </source>
</evidence>
<dbReference type="Proteomes" id="UP000811619">
    <property type="component" value="Unassembled WGS sequence"/>
</dbReference>
<keyword evidence="2" id="KW-1185">Reference proteome</keyword>
<accession>A0A8K0NI63</accession>
<proteinExistence type="predicted"/>
<gene>
    <name evidence="1" type="ORF">E4U42_007955</name>
</gene>
<dbReference type="EMBL" id="SRPY01000962">
    <property type="protein sequence ID" value="KAG5915659.1"/>
    <property type="molecule type" value="Genomic_DNA"/>
</dbReference>
<dbReference type="OrthoDB" id="4160064at2759"/>
<protein>
    <submittedName>
        <fullName evidence="1">Uncharacterized protein</fullName>
    </submittedName>
</protein>
<reference evidence="1" key="1">
    <citation type="journal article" date="2020" name="bioRxiv">
        <title>Whole genome comparisons of ergot fungi reveals the divergence and evolution of species within the genus Claviceps are the result of varying mechanisms driving genome evolution and host range expansion.</title>
        <authorList>
            <person name="Wyka S.A."/>
            <person name="Mondo S.J."/>
            <person name="Liu M."/>
            <person name="Dettman J."/>
            <person name="Nalam V."/>
            <person name="Broders K.D."/>
        </authorList>
    </citation>
    <scope>NUCLEOTIDE SEQUENCE</scope>
    <source>
        <strain evidence="1">CCC 489</strain>
    </source>
</reference>
<dbReference type="AlphaFoldDB" id="A0A8K0NI63"/>
<name>A0A8K0NI63_9HYPO</name>
<evidence type="ECO:0000313" key="1">
    <source>
        <dbReference type="EMBL" id="KAG5915659.1"/>
    </source>
</evidence>
<organism evidence="1 2">
    <name type="scientific">Claviceps africana</name>
    <dbReference type="NCBI Taxonomy" id="83212"/>
    <lineage>
        <taxon>Eukaryota</taxon>
        <taxon>Fungi</taxon>
        <taxon>Dikarya</taxon>
        <taxon>Ascomycota</taxon>
        <taxon>Pezizomycotina</taxon>
        <taxon>Sordariomycetes</taxon>
        <taxon>Hypocreomycetidae</taxon>
        <taxon>Hypocreales</taxon>
        <taxon>Clavicipitaceae</taxon>
        <taxon>Claviceps</taxon>
    </lineage>
</organism>